<keyword evidence="2" id="KW-0732">Signal</keyword>
<reference evidence="4" key="1">
    <citation type="submission" date="2016-10" db="EMBL/GenBank/DDBJ databases">
        <authorList>
            <person name="Varghese N."/>
            <person name="Submissions S."/>
        </authorList>
    </citation>
    <scope>NUCLEOTIDE SEQUENCE [LARGE SCALE GENOMIC DNA]</scope>
    <source>
        <strain evidence="4">S1b</strain>
    </source>
</reference>
<dbReference type="AlphaFoldDB" id="A0A1H9UKJ3"/>
<sequence>MRRIIKFLFSLVVVLGLMLSFSTTAFADDIGDTGGTDGGGSGTNVYTFYYSYDSSKDAIVLTVNCLRPINDFGNSTSHTFSSASDSTYIPSSNPRLGSSLESAISAMNSAGGYELNISDVKAKLNNLGYYDGGNGIWRRSGGYLTYIDAKKIRPTKHTVHYDANGGTGAPADQTKKQDVTLTLRTKKPTRTGWTFKYWIASIGGHYNPGGAYTHDQDGGVVTMKAYWKDETAPSFGSFYAIPNYWSAGNGTIGFSVQDEGSGITSIVLERYSYVTRGWSTFRTWSYSGTKSLISKTLTESSEGVFKYRLTVTDKEGNSASRTSDTIYLDHSNPVLYGMETTNTEWTNVAPVINVRATDYLFGTTYTGSDLAGIEIFNDSGRCVSDGVHNAMYTLQPRDEGIHTWRIVATDNVGHSTTTYITTKYDITKPGIDGTEITYVLPDGTYVSGYCQDNIINQHIDDETWRSSNNPNVSSGLKSVILYRVTGGNKQAIWSDQTRATFGSSNTHSAFNMYYEIQRTERTASYYEIVVSDYAGNITRKKLTSQYSLLTWFHTSIDRSSYNK</sequence>
<feature type="chain" id="PRO_5010361079" evidence="2">
    <location>
        <begin position="28"/>
        <end position="563"/>
    </location>
</feature>
<dbReference type="Gene3D" id="2.60.40.4270">
    <property type="entry name" value="Listeria-Bacteroides repeat domain"/>
    <property type="match status" value="1"/>
</dbReference>
<dbReference type="InterPro" id="IPR013378">
    <property type="entry name" value="InlB-like_B-rpt"/>
</dbReference>
<feature type="signal peptide" evidence="2">
    <location>
        <begin position="1"/>
        <end position="27"/>
    </location>
</feature>
<dbReference type="GO" id="GO:0030313">
    <property type="term" value="C:cell envelope"/>
    <property type="evidence" value="ECO:0007669"/>
    <property type="project" value="UniProtKB-SubCell"/>
</dbReference>
<name>A0A1H9UKJ3_9FIRM</name>
<protein>
    <submittedName>
        <fullName evidence="3">Repeat domain (List_Bact_rpt)</fullName>
    </submittedName>
</protein>
<evidence type="ECO:0000256" key="2">
    <source>
        <dbReference type="SAM" id="SignalP"/>
    </source>
</evidence>
<dbReference type="Pfam" id="PF09479">
    <property type="entry name" value="Flg_new"/>
    <property type="match status" value="1"/>
</dbReference>
<comment type="subcellular location">
    <subcellularLocation>
        <location evidence="1">Cell envelope</location>
    </subcellularLocation>
</comment>
<evidence type="ECO:0000256" key="1">
    <source>
        <dbReference type="ARBA" id="ARBA00004196"/>
    </source>
</evidence>
<evidence type="ECO:0000313" key="3">
    <source>
        <dbReference type="EMBL" id="SES09882.1"/>
    </source>
</evidence>
<proteinExistence type="predicted"/>
<dbReference type="Proteomes" id="UP000182471">
    <property type="component" value="Unassembled WGS sequence"/>
</dbReference>
<keyword evidence="4" id="KW-1185">Reference proteome</keyword>
<accession>A0A1H9UKJ3</accession>
<gene>
    <name evidence="3" type="ORF">SAMN02910429_02153</name>
</gene>
<organism evidence="3 4">
    <name type="scientific">Lachnobacterium bovis</name>
    <dbReference type="NCBI Taxonomy" id="140626"/>
    <lineage>
        <taxon>Bacteria</taxon>
        <taxon>Bacillati</taxon>
        <taxon>Bacillota</taxon>
        <taxon>Clostridia</taxon>
        <taxon>Lachnospirales</taxon>
        <taxon>Lachnospiraceae</taxon>
        <taxon>Lachnobacterium</taxon>
    </lineage>
</organism>
<dbReference type="InterPro" id="IPR042229">
    <property type="entry name" value="Listeria/Bacterioides_rpt_sf"/>
</dbReference>
<evidence type="ECO:0000313" key="4">
    <source>
        <dbReference type="Proteomes" id="UP000182471"/>
    </source>
</evidence>
<dbReference type="EMBL" id="FOGW01000031">
    <property type="protein sequence ID" value="SES09882.1"/>
    <property type="molecule type" value="Genomic_DNA"/>
</dbReference>